<dbReference type="InterPro" id="IPR001646">
    <property type="entry name" value="5peptide_repeat"/>
</dbReference>
<comment type="caution">
    <text evidence="1">The sequence shown here is derived from an EMBL/GenBank/DDBJ whole genome shotgun (WGS) entry which is preliminary data.</text>
</comment>
<dbReference type="EMBL" id="BSNL01000001">
    <property type="protein sequence ID" value="GLQ27419.1"/>
    <property type="molecule type" value="Genomic_DNA"/>
</dbReference>
<evidence type="ECO:0008006" key="3">
    <source>
        <dbReference type="Google" id="ProtNLM"/>
    </source>
</evidence>
<dbReference type="Pfam" id="PF00805">
    <property type="entry name" value="Pentapeptide"/>
    <property type="match status" value="1"/>
</dbReference>
<reference evidence="1" key="1">
    <citation type="journal article" date="2014" name="Int. J. Syst. Evol. Microbiol.">
        <title>Complete genome of a new Firmicutes species belonging to the dominant human colonic microbiota ('Ruminococcus bicirculans') reveals two chromosomes and a selective capacity to utilize plant glucans.</title>
        <authorList>
            <consortium name="NISC Comparative Sequencing Program"/>
            <person name="Wegmann U."/>
            <person name="Louis P."/>
            <person name="Goesmann A."/>
            <person name="Henrissat B."/>
            <person name="Duncan S.H."/>
            <person name="Flint H.J."/>
        </authorList>
    </citation>
    <scope>NUCLEOTIDE SEQUENCE</scope>
    <source>
        <strain evidence="1">NBRC 109915</strain>
    </source>
</reference>
<dbReference type="Proteomes" id="UP001161388">
    <property type="component" value="Unassembled WGS sequence"/>
</dbReference>
<name>A0ABQ5VK19_9RHOB</name>
<dbReference type="Gene3D" id="2.160.20.80">
    <property type="entry name" value="E3 ubiquitin-protein ligase SopA"/>
    <property type="match status" value="1"/>
</dbReference>
<dbReference type="RefSeq" id="WP_284373413.1">
    <property type="nucleotide sequence ID" value="NZ_BSNL01000001.1"/>
</dbReference>
<keyword evidence="2" id="KW-1185">Reference proteome</keyword>
<sequence length="235" mass="26652">MKTNDSHSTAFSDVIEAESDVFSELVELSGLRPQSDFQHSRLTGVDFAGSNLSQFNFDYADLRGAKWDNRASDPLSLRYSMRGKGTDEVRGDDFNDLSAKVLSKSLWAERFFAFRLLVDNWGENPDTGDVLSKLLATNSGTYLPLCSLVYFTASYLNDDEAKAFCNDMANAGRSQVNIFRLRKLRQTVRNNLKYFESVTLRQRYPNDLSEKEVKSIRRGLYALLEATVPNQLHDT</sequence>
<organism evidence="1 2">
    <name type="scientific">Sulfitobacter pacificus</name>
    <dbReference type="NCBI Taxonomy" id="1499314"/>
    <lineage>
        <taxon>Bacteria</taxon>
        <taxon>Pseudomonadati</taxon>
        <taxon>Pseudomonadota</taxon>
        <taxon>Alphaproteobacteria</taxon>
        <taxon>Rhodobacterales</taxon>
        <taxon>Roseobacteraceae</taxon>
        <taxon>Sulfitobacter</taxon>
    </lineage>
</organism>
<accession>A0ABQ5VK19</accession>
<reference evidence="1" key="2">
    <citation type="submission" date="2023-01" db="EMBL/GenBank/DDBJ databases">
        <title>Draft genome sequence of Sulfitobacter pacificus strain NBRC 109915.</title>
        <authorList>
            <person name="Sun Q."/>
            <person name="Mori K."/>
        </authorList>
    </citation>
    <scope>NUCLEOTIDE SEQUENCE</scope>
    <source>
        <strain evidence="1">NBRC 109915</strain>
    </source>
</reference>
<dbReference type="SUPFAM" id="SSF141571">
    <property type="entry name" value="Pentapeptide repeat-like"/>
    <property type="match status" value="1"/>
</dbReference>
<evidence type="ECO:0000313" key="2">
    <source>
        <dbReference type="Proteomes" id="UP001161388"/>
    </source>
</evidence>
<proteinExistence type="predicted"/>
<evidence type="ECO:0000313" key="1">
    <source>
        <dbReference type="EMBL" id="GLQ27419.1"/>
    </source>
</evidence>
<protein>
    <recommendedName>
        <fullName evidence="3">Pentapeptide repeat-containing protein</fullName>
    </recommendedName>
</protein>
<gene>
    <name evidence="1" type="ORF">GCM10007927_22220</name>
</gene>